<keyword evidence="1" id="KW-0812">Transmembrane</keyword>
<feature type="transmembrane region" description="Helical" evidence="1">
    <location>
        <begin position="342"/>
        <end position="361"/>
    </location>
</feature>
<dbReference type="EMBL" id="WSFO01000016">
    <property type="protein sequence ID" value="KAE9626409.1"/>
    <property type="molecule type" value="Genomic_DNA"/>
</dbReference>
<gene>
    <name evidence="2" type="ORF">GP644_21165</name>
</gene>
<dbReference type="RefSeq" id="WP_158981481.1">
    <property type="nucleotide sequence ID" value="NZ_WSFO01000016.1"/>
</dbReference>
<comment type="caution">
    <text evidence="2">The sequence shown here is derived from an EMBL/GenBank/DDBJ whole genome shotgun (WGS) entry which is preliminary data.</text>
</comment>
<keyword evidence="1" id="KW-1133">Transmembrane helix</keyword>
<protein>
    <submittedName>
        <fullName evidence="2">Uncharacterized protein</fullName>
    </submittedName>
</protein>
<name>A0A6A4RDP9_9RHOB</name>
<feature type="transmembrane region" description="Helical" evidence="1">
    <location>
        <begin position="143"/>
        <end position="164"/>
    </location>
</feature>
<organism evidence="2 3">
    <name type="scientific">Parasedimentitalea maritima</name>
    <dbReference type="NCBI Taxonomy" id="2578117"/>
    <lineage>
        <taxon>Bacteria</taxon>
        <taxon>Pseudomonadati</taxon>
        <taxon>Pseudomonadota</taxon>
        <taxon>Alphaproteobacteria</taxon>
        <taxon>Rhodobacterales</taxon>
        <taxon>Paracoccaceae</taxon>
        <taxon>Parasedimentitalea</taxon>
    </lineage>
</organism>
<dbReference type="Proteomes" id="UP000441586">
    <property type="component" value="Unassembled WGS sequence"/>
</dbReference>
<accession>A0A6A4RDP9</accession>
<reference evidence="2 3" key="1">
    <citation type="submission" date="2019-12" db="EMBL/GenBank/DDBJ databases">
        <authorList>
            <person name="Zhang Y.-J."/>
        </authorList>
    </citation>
    <scope>NUCLEOTIDE SEQUENCE [LARGE SCALE GENOMIC DNA]</scope>
    <source>
        <strain evidence="2 3">H18S-6</strain>
    </source>
</reference>
<proteinExistence type="predicted"/>
<evidence type="ECO:0000313" key="2">
    <source>
        <dbReference type="EMBL" id="KAE9626409.1"/>
    </source>
</evidence>
<sequence>MKPKSTYYEHSGKLTKRGIMLAVIGGLVAAPLIGTLGSAMMLVGFYFIDVGFIGILFTGGFAGMLMAKVIKLGKIRNERFALWGGLFIGFLGLLVTCFFTYVFLQIGDVEAATGLPNGVYYPWENPERMFTIVHSYVMDDTKVASAVLPGVIVALLTKVLFFAIEFPHLSGFWLYGLWILEALILVLWAGLISKTSAGKADYVYCEACEQEAQVLFKSPLLNALPLTSFPQVQKLQSDLGNGLYETLEALPVAKDEIQPDDYSQLILRGCDHCQELYCADLVKVVVKWDGYDLEQTANEGNRIIEHLMLPPTWYARLRDHFENSEHPDQPVDTGTPAEGGKLILILVGVTMLAALGIAVLFP</sequence>
<feature type="transmembrane region" description="Helical" evidence="1">
    <location>
        <begin position="52"/>
        <end position="70"/>
    </location>
</feature>
<keyword evidence="1" id="KW-0472">Membrane</keyword>
<evidence type="ECO:0000256" key="1">
    <source>
        <dbReference type="SAM" id="Phobius"/>
    </source>
</evidence>
<evidence type="ECO:0000313" key="3">
    <source>
        <dbReference type="Proteomes" id="UP000441586"/>
    </source>
</evidence>
<dbReference type="AlphaFoldDB" id="A0A6A4RDP9"/>
<feature type="transmembrane region" description="Helical" evidence="1">
    <location>
        <begin position="82"/>
        <end position="104"/>
    </location>
</feature>
<feature type="transmembrane region" description="Helical" evidence="1">
    <location>
        <begin position="171"/>
        <end position="192"/>
    </location>
</feature>
<feature type="transmembrane region" description="Helical" evidence="1">
    <location>
        <begin position="21"/>
        <end position="46"/>
    </location>
</feature>